<dbReference type="AlphaFoldDB" id="A0A9W5RB84"/>
<dbReference type="RefSeq" id="WP_016121847.1">
    <property type="nucleotide sequence ID" value="NZ_KB976822.1"/>
</dbReference>
<organism evidence="1 2">
    <name type="scientific">Bacillus cereus VD184</name>
    <dbReference type="NCBI Taxonomy" id="1053242"/>
    <lineage>
        <taxon>Bacteria</taxon>
        <taxon>Bacillati</taxon>
        <taxon>Bacillota</taxon>
        <taxon>Bacilli</taxon>
        <taxon>Bacillales</taxon>
        <taxon>Bacillaceae</taxon>
        <taxon>Bacillus</taxon>
        <taxon>Bacillus cereus group</taxon>
    </lineage>
</organism>
<evidence type="ECO:0000313" key="2">
    <source>
        <dbReference type="Proteomes" id="UP000014028"/>
    </source>
</evidence>
<dbReference type="EMBL" id="AHFK01000022">
    <property type="protein sequence ID" value="EOQ18622.1"/>
    <property type="molecule type" value="Genomic_DNA"/>
</dbReference>
<proteinExistence type="predicted"/>
<evidence type="ECO:0000313" key="1">
    <source>
        <dbReference type="EMBL" id="EOQ18622.1"/>
    </source>
</evidence>
<accession>A0A9W5RB84</accession>
<sequence>MKQTKEQKLLLALDILRKMPSEKIDIVNIFSLGLMASNSNFEETCQYIKEIV</sequence>
<protein>
    <submittedName>
        <fullName evidence="1">Uncharacterized protein</fullName>
    </submittedName>
</protein>
<dbReference type="Proteomes" id="UP000014028">
    <property type="component" value="Unassembled WGS sequence"/>
</dbReference>
<reference evidence="1 2" key="1">
    <citation type="submission" date="2012-12" db="EMBL/GenBank/DDBJ databases">
        <title>The Genome Sequence of Bacillus cereus VD184.</title>
        <authorList>
            <consortium name="The Broad Institute Genome Sequencing Platform"/>
            <consortium name="The Broad Institute Genome Sequencing Center for Infectious Disease"/>
            <person name="Feldgarden M."/>
            <person name="Van der Auwera G.A."/>
            <person name="Mahillon J."/>
            <person name="Duprez V."/>
            <person name="Timmery S."/>
            <person name="Mattelet C."/>
            <person name="Dierick K."/>
            <person name="Sun M."/>
            <person name="Yu Z."/>
            <person name="Zhu L."/>
            <person name="Hu X."/>
            <person name="Shank E.B."/>
            <person name="Swiecicka I."/>
            <person name="Hansen B.M."/>
            <person name="Andrup L."/>
            <person name="Walker B."/>
            <person name="Young S.K."/>
            <person name="Zeng Q."/>
            <person name="Gargeya S."/>
            <person name="Fitzgerald M."/>
            <person name="Haas B."/>
            <person name="Abouelleil A."/>
            <person name="Alvarado L."/>
            <person name="Arachchi H.M."/>
            <person name="Berlin A.M."/>
            <person name="Chapman S.B."/>
            <person name="Dewar J."/>
            <person name="Goldberg J."/>
            <person name="Griggs A."/>
            <person name="Gujja S."/>
            <person name="Hansen M."/>
            <person name="Howarth C."/>
            <person name="Imamovic A."/>
            <person name="Larimer J."/>
            <person name="McCowan C."/>
            <person name="Murphy C."/>
            <person name="Neiman D."/>
            <person name="Pearson M."/>
            <person name="Priest M."/>
            <person name="Roberts A."/>
            <person name="Saif S."/>
            <person name="Shea T."/>
            <person name="Sisk P."/>
            <person name="Sykes S."/>
            <person name="Wortman J."/>
            <person name="Nusbaum C."/>
            <person name="Birren B."/>
        </authorList>
    </citation>
    <scope>NUCLEOTIDE SEQUENCE [LARGE SCALE GENOMIC DNA]</scope>
    <source>
        <strain evidence="1 2">VD184</strain>
    </source>
</reference>
<comment type="caution">
    <text evidence="1">The sequence shown here is derived from an EMBL/GenBank/DDBJ whole genome shotgun (WGS) entry which is preliminary data.</text>
</comment>
<gene>
    <name evidence="1" type="ORF">IKC_05123</name>
</gene>
<name>A0A9W5RB84_BACCE</name>